<dbReference type="InterPro" id="IPR003481">
    <property type="entry name" value="FliD_N"/>
</dbReference>
<dbReference type="PANTHER" id="PTHR30288">
    <property type="entry name" value="FLAGELLAR CAP/ASSEMBLY PROTEIN FLID"/>
    <property type="match status" value="1"/>
</dbReference>
<accession>A0A1G8HBD2</accession>
<dbReference type="GO" id="GO:0007155">
    <property type="term" value="P:cell adhesion"/>
    <property type="evidence" value="ECO:0007669"/>
    <property type="project" value="InterPro"/>
</dbReference>
<feature type="domain" description="Flagellar hook-associated protein 2 C-terminal" evidence="7">
    <location>
        <begin position="222"/>
        <end position="442"/>
    </location>
</feature>
<dbReference type="Pfam" id="PF07196">
    <property type="entry name" value="Flagellin_IN"/>
    <property type="match status" value="1"/>
</dbReference>
<evidence type="ECO:0000313" key="8">
    <source>
        <dbReference type="EMBL" id="SDI03943.1"/>
    </source>
</evidence>
<reference evidence="8 9" key="1">
    <citation type="submission" date="2016-10" db="EMBL/GenBank/DDBJ databases">
        <authorList>
            <person name="de Groot N.N."/>
        </authorList>
    </citation>
    <scope>NUCLEOTIDE SEQUENCE [LARGE SCALE GENOMIC DNA]</scope>
    <source>
        <strain evidence="8 9">DSM 5885</strain>
    </source>
</reference>
<comment type="function">
    <text evidence="5">Required for morphogenesis and for the elongation of the flagellar filament by facilitating polymerization of the flagellin monomers at the tip of growing filament. Forms a capping structure, which prevents flagellin subunits (transported through the central channel of the flagellum) from leaking out without polymerization at the distal end.</text>
</comment>
<dbReference type="InterPro" id="IPR010809">
    <property type="entry name" value="FliD_C"/>
</dbReference>
<keyword evidence="9" id="KW-1185">Reference proteome</keyword>
<evidence type="ECO:0000256" key="2">
    <source>
        <dbReference type="ARBA" id="ARBA00011255"/>
    </source>
</evidence>
<protein>
    <recommendedName>
        <fullName evidence="5">Flagellar hook-associated protein 2</fullName>
        <shortName evidence="5">HAP2</shortName>
    </recommendedName>
    <alternativeName>
        <fullName evidence="5">Flagellar cap protein</fullName>
    </alternativeName>
</protein>
<keyword evidence="8" id="KW-0966">Cell projection</keyword>
<evidence type="ECO:0000259" key="6">
    <source>
        <dbReference type="Pfam" id="PF02465"/>
    </source>
</evidence>
<dbReference type="GO" id="GO:0005576">
    <property type="term" value="C:extracellular region"/>
    <property type="evidence" value="ECO:0007669"/>
    <property type="project" value="UniProtKB-SubCell"/>
</dbReference>
<dbReference type="Proteomes" id="UP000198607">
    <property type="component" value="Unassembled WGS sequence"/>
</dbReference>
<keyword evidence="3" id="KW-0175">Coiled coil</keyword>
<organism evidence="8 9">
    <name type="scientific">Propionivibrio dicarboxylicus</name>
    <dbReference type="NCBI Taxonomy" id="83767"/>
    <lineage>
        <taxon>Bacteria</taxon>
        <taxon>Pseudomonadati</taxon>
        <taxon>Pseudomonadota</taxon>
        <taxon>Betaproteobacteria</taxon>
        <taxon>Rhodocyclales</taxon>
        <taxon>Rhodocyclaceae</taxon>
        <taxon>Propionivibrio</taxon>
    </lineage>
</organism>
<dbReference type="GO" id="GO:0009424">
    <property type="term" value="C:bacterial-type flagellum hook"/>
    <property type="evidence" value="ECO:0007669"/>
    <property type="project" value="UniProtKB-UniRule"/>
</dbReference>
<evidence type="ECO:0000256" key="3">
    <source>
        <dbReference type="ARBA" id="ARBA00023054"/>
    </source>
</evidence>
<dbReference type="EMBL" id="FNCY01000012">
    <property type="protein sequence ID" value="SDI03943.1"/>
    <property type="molecule type" value="Genomic_DNA"/>
</dbReference>
<dbReference type="PANTHER" id="PTHR30288:SF0">
    <property type="entry name" value="FLAGELLAR HOOK-ASSOCIATED PROTEIN 2"/>
    <property type="match status" value="1"/>
</dbReference>
<dbReference type="GO" id="GO:0071973">
    <property type="term" value="P:bacterial-type flagellum-dependent cell motility"/>
    <property type="evidence" value="ECO:0007669"/>
    <property type="project" value="TreeGrafter"/>
</dbReference>
<dbReference type="Pfam" id="PF07195">
    <property type="entry name" value="FliD_C"/>
    <property type="match status" value="1"/>
</dbReference>
<comment type="subunit">
    <text evidence="2 5">Homopentamer.</text>
</comment>
<evidence type="ECO:0000256" key="1">
    <source>
        <dbReference type="ARBA" id="ARBA00009764"/>
    </source>
</evidence>
<evidence type="ECO:0000256" key="5">
    <source>
        <dbReference type="RuleBase" id="RU362066"/>
    </source>
</evidence>
<comment type="similarity">
    <text evidence="1 5">Belongs to the FliD family.</text>
</comment>
<proteinExistence type="inferred from homology"/>
<dbReference type="Pfam" id="PF02465">
    <property type="entry name" value="FliD_N"/>
    <property type="match status" value="1"/>
</dbReference>
<dbReference type="STRING" id="83767.SAMN05660652_02747"/>
<keyword evidence="4 5" id="KW-0975">Bacterial flagellum</keyword>
<dbReference type="InterPro" id="IPR040026">
    <property type="entry name" value="FliD"/>
</dbReference>
<dbReference type="RefSeq" id="WP_091938476.1">
    <property type="nucleotide sequence ID" value="NZ_FNCY01000012.1"/>
</dbReference>
<evidence type="ECO:0000256" key="4">
    <source>
        <dbReference type="ARBA" id="ARBA00023143"/>
    </source>
</evidence>
<evidence type="ECO:0000313" key="9">
    <source>
        <dbReference type="Proteomes" id="UP000198607"/>
    </source>
</evidence>
<dbReference type="AlphaFoldDB" id="A0A1G8HBD2"/>
<gene>
    <name evidence="8" type="ORF">SAMN05660652_02747</name>
</gene>
<dbReference type="InterPro" id="IPR010810">
    <property type="entry name" value="Flagellin_hook_IN_motif"/>
</dbReference>
<feature type="domain" description="Flagellar hook-associated protein 2 N-terminal" evidence="6">
    <location>
        <begin position="11"/>
        <end position="107"/>
    </location>
</feature>
<keyword evidence="8" id="KW-0282">Flagellum</keyword>
<keyword evidence="5" id="KW-0964">Secreted</keyword>
<dbReference type="OrthoDB" id="9810816at2"/>
<comment type="subcellular location">
    <subcellularLocation>
        <location evidence="5">Secreted</location>
    </subcellularLocation>
    <subcellularLocation>
        <location evidence="5">Bacterial flagellum</location>
    </subcellularLocation>
</comment>
<sequence length="461" mass="46734">MGVKTTTGIASGLDTASIVSQLMAVEKAPLTRLQSQLSTVESQISAMGKVKSAIASLQDAASAIATSSDLYTYTGSVADTSIASASTTSSAVAGTYSLEVDQLATNHKLKSSASIDTSSGGTLTIQLGSTASGSFVEKSGTSAVSVNVAANASLSDIASSINSANAGVTATVISGSDGNHLVVTSSESGETNQIKIDSTISGLGFDPDNTSSSENMSQVTAAQNAIVKIDGITIANTTSNTITDAVTGVTLTLKGTTGSGSTTQLTVANDSSGLETKAKAFVDAYNSARSTLKTLSQYDSTGSSTGVLNGDSTVATALNQLRSLLSTSPSGVSSSYQYLSQLGISSSNDGTLSLDTSTLETAMTSDFASVAKSVAAYGDAFNTLTTNMTNTDGLISNRISGLSTTSTNLNDRIDAMTRLLKTVQARYEAQFTALETLLSSLQTTSTYLTQQLSSLSKSSSS</sequence>
<dbReference type="GO" id="GO:0009421">
    <property type="term" value="C:bacterial-type flagellum filament cap"/>
    <property type="evidence" value="ECO:0007669"/>
    <property type="project" value="InterPro"/>
</dbReference>
<name>A0A1G8HBD2_9RHOO</name>
<evidence type="ECO:0000259" key="7">
    <source>
        <dbReference type="Pfam" id="PF07195"/>
    </source>
</evidence>
<keyword evidence="8" id="KW-0969">Cilium</keyword>